<dbReference type="InParanoid" id="D0NCI2"/>
<dbReference type="GeneID" id="9470294"/>
<dbReference type="InterPro" id="IPR002048">
    <property type="entry name" value="EF_hand_dom"/>
</dbReference>
<dbReference type="HOGENOM" id="CLU_1974860_0_0_1"/>
<dbReference type="PROSITE" id="PS50222">
    <property type="entry name" value="EF_HAND_2"/>
    <property type="match status" value="1"/>
</dbReference>
<keyword evidence="3" id="KW-1185">Reference proteome</keyword>
<protein>
    <recommendedName>
        <fullName evidence="1">EF-hand domain-containing protein</fullName>
    </recommendedName>
</protein>
<dbReference type="KEGG" id="pif:PITG_09658"/>
<dbReference type="VEuPathDB" id="FungiDB:PITG_09658"/>
<feature type="domain" description="EF-hand" evidence="1">
    <location>
        <begin position="69"/>
        <end position="104"/>
    </location>
</feature>
<sequence length="127" mass="14926">MWRPAFSTLKCEKALECSRRLLNNNTLLFKLVRWFNFRVEHDRVQLNCVDIRDTEASLDSKSTSAKWQSQFHTVQTAFRLADKDCSGEIDADEARSTNTSRNSCVWWTRITATWCRSKSSSRRWRTA</sequence>
<accession>D0NCI2</accession>
<dbReference type="AlphaFoldDB" id="D0NCI2"/>
<name>D0NCI2_PHYIT</name>
<organism evidence="2 3">
    <name type="scientific">Phytophthora infestans (strain T30-4)</name>
    <name type="common">Potato late blight agent</name>
    <dbReference type="NCBI Taxonomy" id="403677"/>
    <lineage>
        <taxon>Eukaryota</taxon>
        <taxon>Sar</taxon>
        <taxon>Stramenopiles</taxon>
        <taxon>Oomycota</taxon>
        <taxon>Peronosporomycetes</taxon>
        <taxon>Peronosporales</taxon>
        <taxon>Peronosporaceae</taxon>
        <taxon>Phytophthora</taxon>
    </lineage>
</organism>
<dbReference type="Proteomes" id="UP000006643">
    <property type="component" value="Unassembled WGS sequence"/>
</dbReference>
<gene>
    <name evidence="2" type="ORF">PITG_09658</name>
</gene>
<dbReference type="GO" id="GO:0005509">
    <property type="term" value="F:calcium ion binding"/>
    <property type="evidence" value="ECO:0007669"/>
    <property type="project" value="InterPro"/>
</dbReference>
<dbReference type="eggNOG" id="ENOG502QVQB">
    <property type="taxonomic scope" value="Eukaryota"/>
</dbReference>
<evidence type="ECO:0000259" key="1">
    <source>
        <dbReference type="PROSITE" id="PS50222"/>
    </source>
</evidence>
<proteinExistence type="predicted"/>
<evidence type="ECO:0000313" key="2">
    <source>
        <dbReference type="EMBL" id="EEY55696.1"/>
    </source>
</evidence>
<reference evidence="3" key="1">
    <citation type="journal article" date="2009" name="Nature">
        <title>Genome sequence and analysis of the Irish potato famine pathogen Phytophthora infestans.</title>
        <authorList>
            <consortium name="The Broad Institute Genome Sequencing Platform"/>
            <person name="Haas B.J."/>
            <person name="Kamoun S."/>
            <person name="Zody M.C."/>
            <person name="Jiang R.H."/>
            <person name="Handsaker R.E."/>
            <person name="Cano L.M."/>
            <person name="Grabherr M."/>
            <person name="Kodira C.D."/>
            <person name="Raffaele S."/>
            <person name="Torto-Alalibo T."/>
            <person name="Bozkurt T.O."/>
            <person name="Ah-Fong A.M."/>
            <person name="Alvarado L."/>
            <person name="Anderson V.L."/>
            <person name="Armstrong M.R."/>
            <person name="Avrova A."/>
            <person name="Baxter L."/>
            <person name="Beynon J."/>
            <person name="Boevink P.C."/>
            <person name="Bollmann S.R."/>
            <person name="Bos J.I."/>
            <person name="Bulone V."/>
            <person name="Cai G."/>
            <person name="Cakir C."/>
            <person name="Carrington J.C."/>
            <person name="Chawner M."/>
            <person name="Conti L."/>
            <person name="Costanzo S."/>
            <person name="Ewan R."/>
            <person name="Fahlgren N."/>
            <person name="Fischbach M.A."/>
            <person name="Fugelstad J."/>
            <person name="Gilroy E.M."/>
            <person name="Gnerre S."/>
            <person name="Green P.J."/>
            <person name="Grenville-Briggs L.J."/>
            <person name="Griffith J."/>
            <person name="Grunwald N.J."/>
            <person name="Horn K."/>
            <person name="Horner N.R."/>
            <person name="Hu C.H."/>
            <person name="Huitema E."/>
            <person name="Jeong D.H."/>
            <person name="Jones A.M."/>
            <person name="Jones J.D."/>
            <person name="Jones R.W."/>
            <person name="Karlsson E.K."/>
            <person name="Kunjeti S.G."/>
            <person name="Lamour K."/>
            <person name="Liu Z."/>
            <person name="Ma L."/>
            <person name="Maclean D."/>
            <person name="Chibucos M.C."/>
            <person name="McDonald H."/>
            <person name="McWalters J."/>
            <person name="Meijer H.J."/>
            <person name="Morgan W."/>
            <person name="Morris P.F."/>
            <person name="Munro C.A."/>
            <person name="O'Neill K."/>
            <person name="Ospina-Giraldo M."/>
            <person name="Pinzon A."/>
            <person name="Pritchard L."/>
            <person name="Ramsahoye B."/>
            <person name="Ren Q."/>
            <person name="Restrepo S."/>
            <person name="Roy S."/>
            <person name="Sadanandom A."/>
            <person name="Savidor A."/>
            <person name="Schornack S."/>
            <person name="Schwartz D.C."/>
            <person name="Schumann U.D."/>
            <person name="Schwessinger B."/>
            <person name="Seyer L."/>
            <person name="Sharpe T."/>
            <person name="Silvar C."/>
            <person name="Song J."/>
            <person name="Studholme D.J."/>
            <person name="Sykes S."/>
            <person name="Thines M."/>
            <person name="van de Vondervoort P.J."/>
            <person name="Phuntumart V."/>
            <person name="Wawra S."/>
            <person name="Weide R."/>
            <person name="Win J."/>
            <person name="Young C."/>
            <person name="Zhou S."/>
            <person name="Fry W."/>
            <person name="Meyers B.C."/>
            <person name="van West P."/>
            <person name="Ristaino J."/>
            <person name="Govers F."/>
            <person name="Birch P.R."/>
            <person name="Whisson S.C."/>
            <person name="Judelson H.S."/>
            <person name="Nusbaum C."/>
        </authorList>
    </citation>
    <scope>NUCLEOTIDE SEQUENCE [LARGE SCALE GENOMIC DNA]</scope>
    <source>
        <strain evidence="3">T30-4</strain>
    </source>
</reference>
<evidence type="ECO:0000313" key="3">
    <source>
        <dbReference type="Proteomes" id="UP000006643"/>
    </source>
</evidence>
<dbReference type="STRING" id="403677.D0NCI2"/>
<dbReference type="RefSeq" id="XP_002903272.1">
    <property type="nucleotide sequence ID" value="XM_002903226.1"/>
</dbReference>
<dbReference type="EMBL" id="DS028132">
    <property type="protein sequence ID" value="EEY55696.1"/>
    <property type="molecule type" value="Genomic_DNA"/>
</dbReference>